<dbReference type="EMBL" id="KN823483">
    <property type="protein sequence ID" value="KIO16796.1"/>
    <property type="molecule type" value="Genomic_DNA"/>
</dbReference>
<keyword evidence="6 10" id="KW-0576">Peroxisome</keyword>
<dbReference type="Proteomes" id="UP000054248">
    <property type="component" value="Unassembled WGS sequence"/>
</dbReference>
<comment type="similarity">
    <text evidence="1 10">Belongs to the peroxin-14 family.</text>
</comment>
<dbReference type="GO" id="GO:0016560">
    <property type="term" value="P:protein import into peroxisome matrix, docking"/>
    <property type="evidence" value="ECO:0007669"/>
    <property type="project" value="UniProtKB-UniRule"/>
</dbReference>
<evidence type="ECO:0000256" key="12">
    <source>
        <dbReference type="SAM" id="MobiDB-lite"/>
    </source>
</evidence>
<dbReference type="InterPro" id="IPR025655">
    <property type="entry name" value="PEX14"/>
</dbReference>
<evidence type="ECO:0000256" key="4">
    <source>
        <dbReference type="ARBA" id="ARBA00023010"/>
    </source>
</evidence>
<reference evidence="15" key="2">
    <citation type="submission" date="2015-01" db="EMBL/GenBank/DDBJ databases">
        <title>Evolutionary Origins and Diversification of the Mycorrhizal Mutualists.</title>
        <authorList>
            <consortium name="DOE Joint Genome Institute"/>
            <consortium name="Mycorrhizal Genomics Consortium"/>
            <person name="Kohler A."/>
            <person name="Kuo A."/>
            <person name="Nagy L.G."/>
            <person name="Floudas D."/>
            <person name="Copeland A."/>
            <person name="Barry K.W."/>
            <person name="Cichocki N."/>
            <person name="Veneault-Fourrey C."/>
            <person name="LaButti K."/>
            <person name="Lindquist E.A."/>
            <person name="Lipzen A."/>
            <person name="Lundell T."/>
            <person name="Morin E."/>
            <person name="Murat C."/>
            <person name="Riley R."/>
            <person name="Ohm R."/>
            <person name="Sun H."/>
            <person name="Tunlid A."/>
            <person name="Henrissat B."/>
            <person name="Grigoriev I.V."/>
            <person name="Hibbett D.S."/>
            <person name="Martin F."/>
        </authorList>
    </citation>
    <scope>NUCLEOTIDE SEQUENCE [LARGE SCALE GENOMIC DNA]</scope>
    <source>
        <strain evidence="15">MUT 4182</strain>
    </source>
</reference>
<feature type="domain" description="Peroxisome membrane anchor protein Pex14p N-terminal" evidence="13">
    <location>
        <begin position="2"/>
        <end position="45"/>
    </location>
</feature>
<keyword evidence="15" id="KW-1185">Reference proteome</keyword>
<evidence type="ECO:0000256" key="5">
    <source>
        <dbReference type="ARBA" id="ARBA00023136"/>
    </source>
</evidence>
<feature type="compositionally biased region" description="Low complexity" evidence="12">
    <location>
        <begin position="290"/>
        <end position="299"/>
    </location>
</feature>
<evidence type="ECO:0000256" key="1">
    <source>
        <dbReference type="ARBA" id="ARBA00005443"/>
    </source>
</evidence>
<dbReference type="GO" id="GO:0005778">
    <property type="term" value="C:peroxisomal membrane"/>
    <property type="evidence" value="ECO:0007669"/>
    <property type="project" value="UniProtKB-SubCell"/>
</dbReference>
<evidence type="ECO:0000256" key="6">
    <source>
        <dbReference type="ARBA" id="ARBA00023140"/>
    </source>
</evidence>
<evidence type="ECO:0000313" key="14">
    <source>
        <dbReference type="EMBL" id="KIO16796.1"/>
    </source>
</evidence>
<dbReference type="GO" id="GO:0005102">
    <property type="term" value="F:signaling receptor binding"/>
    <property type="evidence" value="ECO:0007669"/>
    <property type="project" value="TreeGrafter"/>
</dbReference>
<keyword evidence="2 10" id="KW-0813">Transport</keyword>
<evidence type="ECO:0000256" key="7">
    <source>
        <dbReference type="ARBA" id="ARBA00029502"/>
    </source>
</evidence>
<evidence type="ECO:0000256" key="3">
    <source>
        <dbReference type="ARBA" id="ARBA00022927"/>
    </source>
</evidence>
<evidence type="ECO:0000256" key="2">
    <source>
        <dbReference type="ARBA" id="ARBA00022448"/>
    </source>
</evidence>
<organism evidence="14 15">
    <name type="scientific">Tulasnella calospora MUT 4182</name>
    <dbReference type="NCBI Taxonomy" id="1051891"/>
    <lineage>
        <taxon>Eukaryota</taxon>
        <taxon>Fungi</taxon>
        <taxon>Dikarya</taxon>
        <taxon>Basidiomycota</taxon>
        <taxon>Agaricomycotina</taxon>
        <taxon>Agaricomycetes</taxon>
        <taxon>Cantharellales</taxon>
        <taxon>Tulasnellaceae</taxon>
        <taxon>Tulasnella</taxon>
    </lineage>
</organism>
<keyword evidence="3 10" id="KW-0653">Protein transport</keyword>
<protein>
    <recommendedName>
        <fullName evidence="7 10">Peroxisomal membrane protein PEX14</fullName>
    </recommendedName>
    <alternativeName>
        <fullName evidence="8 10">Peroxin-14</fullName>
    </alternativeName>
</protein>
<dbReference type="Gene3D" id="1.10.10.10">
    <property type="entry name" value="Winged helix-like DNA-binding domain superfamily/Winged helix DNA-binding domain"/>
    <property type="match status" value="1"/>
</dbReference>
<keyword evidence="11" id="KW-0175">Coiled coil</keyword>
<dbReference type="PANTHER" id="PTHR23058">
    <property type="entry name" value="PEROXISOMAL MEMBRANE PROTEIN PEX14"/>
    <property type="match status" value="1"/>
</dbReference>
<dbReference type="STRING" id="1051891.A0A0C3Q238"/>
<feature type="region of interest" description="Disordered" evidence="12">
    <location>
        <begin position="1"/>
        <end position="20"/>
    </location>
</feature>
<evidence type="ECO:0000256" key="11">
    <source>
        <dbReference type="SAM" id="Coils"/>
    </source>
</evidence>
<keyword evidence="4" id="KW-0811">Translocation</keyword>
<comment type="function">
    <text evidence="10">Component of the PEX13-PEX14 docking complex, a translocon channel that specifically mediates the import of peroxisomal cargo proteins bound to PEX5 receptor. The PEX13-PEX14 docking complex forms a large import pore which can be opened to a diameter of about 9 nm. Mechanistically, PEX5 receptor along with cargo proteins associates with the PEX14 subunit of the PEX13-PEX14 docking complex in the cytosol, leading to the insertion of the receptor into the organelle membrane with the concomitant translocation of the cargo into the peroxisome matrix.</text>
</comment>
<dbReference type="PANTHER" id="PTHR23058:SF0">
    <property type="entry name" value="PEROXISOMAL MEMBRANE PROTEIN PEX14"/>
    <property type="match status" value="1"/>
</dbReference>
<feature type="compositionally biased region" description="Low complexity" evidence="12">
    <location>
        <begin position="331"/>
        <end position="352"/>
    </location>
</feature>
<dbReference type="Pfam" id="PF04695">
    <property type="entry name" value="Pex14_N"/>
    <property type="match status" value="1"/>
</dbReference>
<dbReference type="AlphaFoldDB" id="A0A0C3Q238"/>
<dbReference type="InterPro" id="IPR036388">
    <property type="entry name" value="WH-like_DNA-bd_sf"/>
</dbReference>
<keyword evidence="5 10" id="KW-0472">Membrane</keyword>
<reference evidence="14 15" key="1">
    <citation type="submission" date="2014-04" db="EMBL/GenBank/DDBJ databases">
        <authorList>
            <consortium name="DOE Joint Genome Institute"/>
            <person name="Kuo A."/>
            <person name="Girlanda M."/>
            <person name="Perotto S."/>
            <person name="Kohler A."/>
            <person name="Nagy L.G."/>
            <person name="Floudas D."/>
            <person name="Copeland A."/>
            <person name="Barry K.W."/>
            <person name="Cichocki N."/>
            <person name="Veneault-Fourrey C."/>
            <person name="LaButti K."/>
            <person name="Lindquist E.A."/>
            <person name="Lipzen A."/>
            <person name="Lundell T."/>
            <person name="Morin E."/>
            <person name="Murat C."/>
            <person name="Sun H."/>
            <person name="Tunlid A."/>
            <person name="Henrissat B."/>
            <person name="Grigoriev I.V."/>
            <person name="Hibbett D.S."/>
            <person name="Martin F."/>
            <person name="Nordberg H.P."/>
            <person name="Cantor M.N."/>
            <person name="Hua S.X."/>
        </authorList>
    </citation>
    <scope>NUCLEOTIDE SEQUENCE [LARGE SCALE GENOMIC DNA]</scope>
    <source>
        <strain evidence="14 15">MUT 4182</strain>
    </source>
</reference>
<dbReference type="InterPro" id="IPR006785">
    <property type="entry name" value="Pex14_N"/>
</dbReference>
<evidence type="ECO:0000256" key="10">
    <source>
        <dbReference type="RuleBase" id="RU367032"/>
    </source>
</evidence>
<dbReference type="GO" id="GO:1990429">
    <property type="term" value="C:peroxisomal importomer complex"/>
    <property type="evidence" value="ECO:0007669"/>
    <property type="project" value="TreeGrafter"/>
</dbReference>
<evidence type="ECO:0000256" key="8">
    <source>
        <dbReference type="ARBA" id="ARBA00029691"/>
    </source>
</evidence>
<accession>A0A0C3Q238</accession>
<proteinExistence type="inferred from homology"/>
<feature type="region of interest" description="Disordered" evidence="12">
    <location>
        <begin position="255"/>
        <end position="362"/>
    </location>
</feature>
<gene>
    <name evidence="14" type="ORF">M407DRAFT_182376</name>
</gene>
<dbReference type="OrthoDB" id="5549158at2759"/>
<comment type="subcellular location">
    <subcellularLocation>
        <location evidence="9 10">Peroxisome membrane</location>
    </subcellularLocation>
</comment>
<evidence type="ECO:0000259" key="13">
    <source>
        <dbReference type="Pfam" id="PF04695"/>
    </source>
</evidence>
<evidence type="ECO:0000256" key="9">
    <source>
        <dbReference type="ARBA" id="ARBA00046271"/>
    </source>
</evidence>
<sequence>MRSSIVSNAVSFLRDSSTQESPLDKRIEFLRVKGLTQEEIDAALAQVGITRVDAPVASASTSSSSEEEYFSVPVTTQPQPVVHQYRPMYDYAYDARRLPPPEREKDWKDWFVMAVVSGTVMVGAYSLAKKFLVPHLTPPPLDAFQQTQASLEAQFDAISKQLADLQAEADAQRKIVEASKDEVSKVVSEVDAALRELKLEEEKAKLELKEIREEVGNVRELVPKLIQSSQASATSTLADVQAELKSLKALLLQRPSQPSTPSMGYPQPPSSTALPFGVGTPTGSSTSNLPFGAAPATSSSPPPGPNSSYLLSGRPSIPAWQLAAASGGGTRSASASAVTTMSTTTTTNASSTEIGSSTTLEGSAVLVQSAEAEH</sequence>
<feature type="coiled-coil region" evidence="11">
    <location>
        <begin position="148"/>
        <end position="221"/>
    </location>
</feature>
<evidence type="ECO:0000313" key="15">
    <source>
        <dbReference type="Proteomes" id="UP000054248"/>
    </source>
</evidence>
<dbReference type="HOGENOM" id="CLU_045718_0_0_1"/>
<name>A0A0C3Q238_9AGAM</name>